<comment type="subunit">
    <text evidence="9">Monomer.</text>
</comment>
<evidence type="ECO:0000256" key="5">
    <source>
        <dbReference type="ARBA" id="ARBA00022840"/>
    </source>
</evidence>
<feature type="binding site" evidence="9">
    <location>
        <position position="169"/>
    </location>
    <ligand>
        <name>a ribonucleoside 5'-phosphate</name>
        <dbReference type="ChEBI" id="CHEBI:58043"/>
    </ligand>
</feature>
<comment type="catalytic activity">
    <reaction evidence="9">
        <text>dCMP + ATP = dCDP + ADP</text>
        <dbReference type="Rhea" id="RHEA:25094"/>
        <dbReference type="ChEBI" id="CHEBI:30616"/>
        <dbReference type="ChEBI" id="CHEBI:57566"/>
        <dbReference type="ChEBI" id="CHEBI:58593"/>
        <dbReference type="ChEBI" id="CHEBI:456216"/>
        <dbReference type="EC" id="2.7.4.14"/>
    </reaction>
</comment>
<comment type="caution">
    <text evidence="9">Lacks conserved residue(s) required for the propagation of feature annotation.</text>
</comment>
<dbReference type="CDD" id="cd01428">
    <property type="entry name" value="ADK"/>
    <property type="match status" value="1"/>
</dbReference>
<dbReference type="EMBL" id="CP151511">
    <property type="protein sequence ID" value="WZN65051.1"/>
    <property type="molecule type" value="Genomic_DNA"/>
</dbReference>
<keyword evidence="4 9" id="KW-0418">Kinase</keyword>
<keyword evidence="2 9" id="KW-0808">Transferase</keyword>
<protein>
    <recommendedName>
        <fullName evidence="9">UMP-CMP kinase</fullName>
        <ecNumber evidence="9">2.7.4.14</ecNumber>
    </recommendedName>
    <alternativeName>
        <fullName evidence="9">Deoxycytidylate kinase</fullName>
        <shortName evidence="9">CK</shortName>
        <shortName evidence="9">dCMP kinase</shortName>
    </alternativeName>
    <alternativeName>
        <fullName evidence="9">Uridine monophosphate/cytidine monophosphate kinase</fullName>
        <shortName evidence="9">UMP/CMP kinase</shortName>
        <shortName evidence="9">UMP/CMPK</shortName>
    </alternativeName>
</protein>
<evidence type="ECO:0000313" key="13">
    <source>
        <dbReference type="Proteomes" id="UP001472866"/>
    </source>
</evidence>
<name>A0A7S3CE52_9CHLO</name>
<dbReference type="InterPro" id="IPR027417">
    <property type="entry name" value="P-loop_NTPase"/>
</dbReference>
<dbReference type="InterPro" id="IPR033690">
    <property type="entry name" value="Adenylat_kinase_CS"/>
</dbReference>
<feature type="binding site" evidence="9">
    <location>
        <position position="63"/>
    </location>
    <ligand>
        <name>a ribonucleoside 5'-phosphate</name>
        <dbReference type="ChEBI" id="CHEBI:58043"/>
    </ligand>
</feature>
<feature type="binding site" evidence="9">
    <location>
        <position position="152"/>
    </location>
    <ligand>
        <name>ATP</name>
        <dbReference type="ChEBI" id="CHEBI:30616"/>
    </ligand>
</feature>
<dbReference type="GO" id="GO:0009123">
    <property type="term" value="P:nucleoside monophosphate metabolic process"/>
    <property type="evidence" value="ECO:0007669"/>
    <property type="project" value="UniProtKB-ARBA"/>
</dbReference>
<feature type="binding site" evidence="9">
    <location>
        <begin position="84"/>
        <end position="86"/>
    </location>
    <ligand>
        <name>a ribonucleoside 5'-phosphate</name>
        <dbReference type="ChEBI" id="CHEBI:58043"/>
    </ligand>
</feature>
<dbReference type="FunFam" id="3.40.50.300:FF:000315">
    <property type="entry name" value="Adenylate kinase 1"/>
    <property type="match status" value="1"/>
</dbReference>
<keyword evidence="5 9" id="KW-0067">ATP-binding</keyword>
<dbReference type="EC" id="2.7.4.14" evidence="9"/>
<dbReference type="AlphaFoldDB" id="A0A7S3CE52"/>
<evidence type="ECO:0000313" key="12">
    <source>
        <dbReference type="EMBL" id="WZN65051.1"/>
    </source>
</evidence>
<sequence length="217" mass="23431">MGCCCSAPPKAEETITEPKGPEVAADAQIVFVLGGPGSGKGTQCEMIIEEFGFAHYSAGDLLRAEVASGSEMGKGLEATMKEGKLVSSSVTISLLKKAIASACESGKRKFLVDGFPRALDQAEEFESEVLPCKLVLFFSCPMKVLQKRLLKRAKTSGRADDNMETIKKRFDTFLNASMPVVDHYEKQGKVAKISAEPSPEKIFKEVKKVLEAKGFTA</sequence>
<dbReference type="Pfam" id="PF00406">
    <property type="entry name" value="ADK"/>
    <property type="match status" value="1"/>
</dbReference>
<dbReference type="SUPFAM" id="SSF52540">
    <property type="entry name" value="P-loop containing nucleoside triphosphate hydrolases"/>
    <property type="match status" value="1"/>
</dbReference>
<comment type="subcellular location">
    <subcellularLocation>
        <location evidence="9">Cytoplasm</location>
    </subcellularLocation>
    <subcellularLocation>
        <location evidence="9">Nucleus</location>
    </subcellularLocation>
</comment>
<dbReference type="NCBIfam" id="TIGR01359">
    <property type="entry name" value="UMP_CMP_kin_fam"/>
    <property type="match status" value="1"/>
</dbReference>
<dbReference type="InterPro" id="IPR000850">
    <property type="entry name" value="Adenylat/UMP-CMP_kin"/>
</dbReference>
<dbReference type="GO" id="GO:0019205">
    <property type="term" value="F:nucleobase-containing compound kinase activity"/>
    <property type="evidence" value="ECO:0007669"/>
    <property type="project" value="InterPro"/>
</dbReference>
<comment type="cofactor">
    <cofactor evidence="9">
        <name>Mg(2+)</name>
        <dbReference type="ChEBI" id="CHEBI:18420"/>
    </cofactor>
    <text evidence="9">Binds 1 Mg(2+) ion per monomer.</text>
</comment>
<dbReference type="EMBL" id="HBHZ01008835">
    <property type="protein sequence ID" value="CAE0193716.1"/>
    <property type="molecule type" value="Transcribed_RNA"/>
</dbReference>
<comment type="catalytic activity">
    <reaction evidence="8 9">
        <text>UMP + ATP = UDP + ADP</text>
        <dbReference type="Rhea" id="RHEA:24400"/>
        <dbReference type="ChEBI" id="CHEBI:30616"/>
        <dbReference type="ChEBI" id="CHEBI:57865"/>
        <dbReference type="ChEBI" id="CHEBI:58223"/>
        <dbReference type="ChEBI" id="CHEBI:456216"/>
        <dbReference type="EC" id="2.7.4.14"/>
    </reaction>
</comment>
<evidence type="ECO:0000256" key="2">
    <source>
        <dbReference type="ARBA" id="ARBA00022679"/>
    </source>
</evidence>
<evidence type="ECO:0000313" key="11">
    <source>
        <dbReference type="EMBL" id="CAE0193717.1"/>
    </source>
</evidence>
<dbReference type="Proteomes" id="UP001472866">
    <property type="component" value="Chromosome 11"/>
</dbReference>
<evidence type="ECO:0000256" key="8">
    <source>
        <dbReference type="ARBA" id="ARBA00048116"/>
    </source>
</evidence>
<evidence type="ECO:0000256" key="7">
    <source>
        <dbReference type="ARBA" id="ARBA00023242"/>
    </source>
</evidence>
<evidence type="ECO:0000256" key="6">
    <source>
        <dbReference type="ARBA" id="ARBA00022975"/>
    </source>
</evidence>
<comment type="domain">
    <text evidence="9">Consists of three domains, a large central CORE domain and two small peripheral domains, NMPbind and LID, which undergo movements during catalysis. The LID domain closes over the site of phosphoryl transfer upon ATP binding. Assembling and dissambling the active center during each catalytic cycle provides an effective means to prevent ATP hydrolysis.</text>
</comment>
<organism evidence="10">
    <name type="scientific">Chloropicon roscoffensis</name>
    <dbReference type="NCBI Taxonomy" id="1461544"/>
    <lineage>
        <taxon>Eukaryota</taxon>
        <taxon>Viridiplantae</taxon>
        <taxon>Chlorophyta</taxon>
        <taxon>Chloropicophyceae</taxon>
        <taxon>Chloropicales</taxon>
        <taxon>Chloropicaceae</taxon>
        <taxon>Chloropicon</taxon>
    </lineage>
</organism>
<feature type="binding site" evidence="9">
    <location>
        <begin position="37"/>
        <end position="42"/>
    </location>
    <ligand>
        <name>ATP</name>
        <dbReference type="ChEBI" id="CHEBI:30616"/>
    </ligand>
</feature>
<dbReference type="GO" id="GO:0006221">
    <property type="term" value="P:pyrimidine nucleotide biosynthetic process"/>
    <property type="evidence" value="ECO:0007669"/>
    <property type="project" value="UniProtKB-UniRule"/>
</dbReference>
<feature type="binding site" evidence="9">
    <location>
        <position position="158"/>
    </location>
    <ligand>
        <name>a ribonucleoside 5'-phosphate</name>
        <dbReference type="ChEBI" id="CHEBI:58043"/>
    </ligand>
</feature>
<dbReference type="PANTHER" id="PTHR23359">
    <property type="entry name" value="NUCLEOTIDE KINASE"/>
    <property type="match status" value="1"/>
</dbReference>
<feature type="binding site" evidence="9">
    <location>
        <begin position="114"/>
        <end position="117"/>
    </location>
    <ligand>
        <name>a ribonucleoside 5'-phosphate</name>
        <dbReference type="ChEBI" id="CHEBI:58043"/>
    </ligand>
</feature>
<dbReference type="HAMAP" id="MF_03172">
    <property type="entry name" value="Adenylate_kinase_UMP_CMP_kin"/>
    <property type="match status" value="1"/>
</dbReference>
<dbReference type="GO" id="GO:0006207">
    <property type="term" value="P:'de novo' pyrimidine nucleobase biosynthetic process"/>
    <property type="evidence" value="ECO:0007669"/>
    <property type="project" value="InterPro"/>
</dbReference>
<comment type="similarity">
    <text evidence="9">Belongs to the adenylate kinase family. UMP-CMP kinase subfamily.</text>
</comment>
<dbReference type="GO" id="GO:0016776">
    <property type="term" value="F:phosphotransferase activity, phosphate group as acceptor"/>
    <property type="evidence" value="ECO:0007669"/>
    <property type="project" value="InterPro"/>
</dbReference>
<keyword evidence="7 9" id="KW-0539">Nucleus</keyword>
<feature type="region of interest" description="LID" evidence="9">
    <location>
        <begin position="151"/>
        <end position="161"/>
    </location>
</feature>
<keyword evidence="3 9" id="KW-0547">Nucleotide-binding</keyword>
<dbReference type="GO" id="GO:0005634">
    <property type="term" value="C:nucleus"/>
    <property type="evidence" value="ECO:0007669"/>
    <property type="project" value="UniProtKB-SubCell"/>
</dbReference>
<dbReference type="InterPro" id="IPR006266">
    <property type="entry name" value="UMP_CMP_kinase"/>
</dbReference>
<evidence type="ECO:0000256" key="3">
    <source>
        <dbReference type="ARBA" id="ARBA00022741"/>
    </source>
</evidence>
<dbReference type="EMBL" id="HBHZ01008836">
    <property type="protein sequence ID" value="CAE0193717.1"/>
    <property type="molecule type" value="Transcribed_RNA"/>
</dbReference>
<reference evidence="12 13" key="2">
    <citation type="submission" date="2024-03" db="EMBL/GenBank/DDBJ databases">
        <title>Complete genome sequence of the green alga Chloropicon roscoffensis RCC1871.</title>
        <authorList>
            <person name="Lemieux C."/>
            <person name="Pombert J.-F."/>
            <person name="Otis C."/>
            <person name="Turmel M."/>
        </authorList>
    </citation>
    <scope>NUCLEOTIDE SEQUENCE [LARGE SCALE GENOMIC DNA]</scope>
    <source>
        <strain evidence="12 13">RCC1871</strain>
    </source>
</reference>
<dbReference type="PRINTS" id="PR00094">
    <property type="entry name" value="ADENYLTKNASE"/>
</dbReference>
<evidence type="ECO:0000256" key="4">
    <source>
        <dbReference type="ARBA" id="ARBA00022777"/>
    </source>
</evidence>
<comment type="catalytic activity">
    <reaction evidence="9">
        <text>CMP + ATP = CDP + ADP</text>
        <dbReference type="Rhea" id="RHEA:11600"/>
        <dbReference type="ChEBI" id="CHEBI:30616"/>
        <dbReference type="ChEBI" id="CHEBI:58069"/>
        <dbReference type="ChEBI" id="CHEBI:60377"/>
        <dbReference type="ChEBI" id="CHEBI:456216"/>
        <dbReference type="EC" id="2.7.4.14"/>
    </reaction>
</comment>
<reference evidence="10" key="1">
    <citation type="submission" date="2021-01" db="EMBL/GenBank/DDBJ databases">
        <authorList>
            <person name="Corre E."/>
            <person name="Pelletier E."/>
            <person name="Niang G."/>
            <person name="Scheremetjew M."/>
            <person name="Finn R."/>
            <person name="Kale V."/>
            <person name="Holt S."/>
            <person name="Cochrane G."/>
            <person name="Meng A."/>
            <person name="Brown T."/>
            <person name="Cohen L."/>
        </authorList>
    </citation>
    <scope>NUCLEOTIDE SEQUENCE</scope>
    <source>
        <strain evidence="10">RCC1871</strain>
    </source>
</reference>
<dbReference type="GO" id="GO:0005524">
    <property type="term" value="F:ATP binding"/>
    <property type="evidence" value="ECO:0007669"/>
    <property type="project" value="UniProtKB-KW"/>
</dbReference>
<keyword evidence="13" id="KW-1185">Reference proteome</keyword>
<evidence type="ECO:0000256" key="9">
    <source>
        <dbReference type="HAMAP-Rule" id="MF_03172"/>
    </source>
</evidence>
<comment type="function">
    <text evidence="9">Catalyzes the phosphorylation of pyrimidine nucleoside monophosphates at the expense of ATP. Plays an important role in de novo pyrimidine nucleotide biosynthesis. Has preference for UMP and CMP as phosphate acceptors.</text>
</comment>
<feature type="binding site" evidence="9">
    <location>
        <position position="197"/>
    </location>
    <ligand>
        <name>ATP</name>
        <dbReference type="ChEBI" id="CHEBI:30616"/>
    </ligand>
</feature>
<accession>A0A7S3CE52</accession>
<keyword evidence="6 9" id="KW-0665">Pyrimidine biosynthesis</keyword>
<keyword evidence="1 9" id="KW-0963">Cytoplasm</keyword>
<dbReference type="GO" id="GO:0005737">
    <property type="term" value="C:cytoplasm"/>
    <property type="evidence" value="ECO:0007669"/>
    <property type="project" value="UniProtKB-SubCell"/>
</dbReference>
<gene>
    <name evidence="10" type="ORF">CROS1456_LOCUS6806</name>
    <name evidence="11" type="ORF">CROS1456_LOCUS6807</name>
    <name evidence="12" type="ORF">HKI87_11g66080</name>
</gene>
<dbReference type="PROSITE" id="PS00113">
    <property type="entry name" value="ADENYLATE_KINASE"/>
    <property type="match status" value="1"/>
</dbReference>
<proteinExistence type="inferred from homology"/>
<evidence type="ECO:0000313" key="10">
    <source>
        <dbReference type="EMBL" id="CAE0193716.1"/>
    </source>
</evidence>
<dbReference type="HAMAP" id="MF_00235">
    <property type="entry name" value="Adenylate_kinase_Adk"/>
    <property type="match status" value="1"/>
</dbReference>
<evidence type="ECO:0000256" key="1">
    <source>
        <dbReference type="ARBA" id="ARBA00022490"/>
    </source>
</evidence>
<dbReference type="Gene3D" id="3.40.50.300">
    <property type="entry name" value="P-loop containing nucleotide triphosphate hydrolases"/>
    <property type="match status" value="1"/>
</dbReference>